<sequence length="397" mass="46249">MTGKAAQNVEVDYFYLDNRRKKHIDVCMLDYDYISKCMDLDELKGILSMLKSGKEGRYPHLEEFTETKILSVLPVDERNRIIQMKCEPSELQVQEEVDGLTSWVEKMHTKCKLLDAKKPSNLRPRYVPPVRNSEPKVEFPQDHTNLRDERSTTGRAHERAIHASDFRSWQCYDVEEALKEIDEDDLYRKDRAEKKQEVLRQREEDRKKQLASLPAYIKIRDLTVEERKIYADEEKQKGNEYYKVGEMENSLLYYNRSLTFDSSSAIVHANRAMVHLRLKRFASAEDDCSCAINLDPAYVKGWMRRGIARFQRGKYIGAIDDFAEALRLDPSNKGVEKLLAKTQAKLREVGGSADEKRNCPNSEGCLMKEETKRMDHPDIDSGENKATKFKRFEILDE</sequence>
<evidence type="ECO:0000256" key="1">
    <source>
        <dbReference type="ARBA" id="ARBA00004496"/>
    </source>
</evidence>
<keyword evidence="3" id="KW-0677">Repeat</keyword>
<keyword evidence="4 5" id="KW-0802">TPR repeat</keyword>
<dbReference type="SMART" id="SM00028">
    <property type="entry name" value="TPR"/>
    <property type="match status" value="3"/>
</dbReference>
<feature type="repeat" description="TPR" evidence="5">
    <location>
        <begin position="299"/>
        <end position="332"/>
    </location>
</feature>
<feature type="compositionally biased region" description="Basic and acidic residues" evidence="6">
    <location>
        <begin position="133"/>
        <end position="157"/>
    </location>
</feature>
<dbReference type="PANTHER" id="PTHR45984">
    <property type="entry name" value="RNA (RNA) POLYMERASE II ASSOCIATED PROTEIN HOMOLOG"/>
    <property type="match status" value="1"/>
</dbReference>
<dbReference type="HOGENOM" id="CLU_044641_0_0_1"/>
<evidence type="ECO:0000313" key="7">
    <source>
        <dbReference type="EMBL" id="CCA14280.1"/>
    </source>
</evidence>
<feature type="region of interest" description="Disordered" evidence="6">
    <location>
        <begin position="122"/>
        <end position="157"/>
    </location>
</feature>
<evidence type="ECO:0000256" key="6">
    <source>
        <dbReference type="SAM" id="MobiDB-lite"/>
    </source>
</evidence>
<dbReference type="GO" id="GO:0005829">
    <property type="term" value="C:cytosol"/>
    <property type="evidence" value="ECO:0007669"/>
    <property type="project" value="TreeGrafter"/>
</dbReference>
<comment type="subcellular location">
    <subcellularLocation>
        <location evidence="1">Cytoplasm</location>
    </subcellularLocation>
</comment>
<evidence type="ECO:0000256" key="4">
    <source>
        <dbReference type="ARBA" id="ARBA00022803"/>
    </source>
</evidence>
<name>F0VZQ9_9STRA</name>
<accession>F0VZQ9</accession>
<dbReference type="GO" id="GO:0006626">
    <property type="term" value="P:protein targeting to mitochondrion"/>
    <property type="evidence" value="ECO:0007669"/>
    <property type="project" value="TreeGrafter"/>
</dbReference>
<dbReference type="SUPFAM" id="SSF48452">
    <property type="entry name" value="TPR-like"/>
    <property type="match status" value="1"/>
</dbReference>
<keyword evidence="2" id="KW-0963">Cytoplasm</keyword>
<feature type="compositionally biased region" description="Basic and acidic residues" evidence="6">
    <location>
        <begin position="366"/>
        <end position="383"/>
    </location>
</feature>
<evidence type="ECO:0000256" key="5">
    <source>
        <dbReference type="PROSITE-ProRule" id="PRU00339"/>
    </source>
</evidence>
<dbReference type="PANTHER" id="PTHR45984:SF1">
    <property type="entry name" value="SPAG1 AXONEMAL DYNEIN ASSEMBLY FACTOR"/>
    <property type="match status" value="1"/>
</dbReference>
<reference evidence="7" key="1">
    <citation type="journal article" date="2011" name="PLoS Biol.">
        <title>Gene gain and loss during evolution of obligate parasitism in the white rust pathogen of Arabidopsis thaliana.</title>
        <authorList>
            <person name="Kemen E."/>
            <person name="Gardiner A."/>
            <person name="Schultz-Larsen T."/>
            <person name="Kemen A.C."/>
            <person name="Balmuth A.L."/>
            <person name="Robert-Seilaniantz A."/>
            <person name="Bailey K."/>
            <person name="Holub E."/>
            <person name="Studholme D.J."/>
            <person name="Maclean D."/>
            <person name="Jones J.D."/>
        </authorList>
    </citation>
    <scope>NUCLEOTIDE SEQUENCE</scope>
</reference>
<reference evidence="7" key="2">
    <citation type="submission" date="2011-02" db="EMBL/GenBank/DDBJ databases">
        <authorList>
            <person name="MacLean D."/>
        </authorList>
    </citation>
    <scope>NUCLEOTIDE SEQUENCE</scope>
</reference>
<dbReference type="InterPro" id="IPR019734">
    <property type="entry name" value="TPR_rpt"/>
</dbReference>
<proteinExistence type="predicted"/>
<feature type="region of interest" description="Disordered" evidence="6">
    <location>
        <begin position="351"/>
        <end position="383"/>
    </location>
</feature>
<dbReference type="InterPro" id="IPR011990">
    <property type="entry name" value="TPR-like_helical_dom_sf"/>
</dbReference>
<organism evidence="7">
    <name type="scientific">Albugo laibachii Nc14</name>
    <dbReference type="NCBI Taxonomy" id="890382"/>
    <lineage>
        <taxon>Eukaryota</taxon>
        <taxon>Sar</taxon>
        <taxon>Stramenopiles</taxon>
        <taxon>Oomycota</taxon>
        <taxon>Peronosporomycetes</taxon>
        <taxon>Albuginales</taxon>
        <taxon>Albuginaceae</taxon>
        <taxon>Albugo</taxon>
    </lineage>
</organism>
<dbReference type="Pfam" id="PF00515">
    <property type="entry name" value="TPR_1"/>
    <property type="match status" value="1"/>
</dbReference>
<dbReference type="PROSITE" id="PS50005">
    <property type="entry name" value="TPR"/>
    <property type="match status" value="1"/>
</dbReference>
<evidence type="ECO:0000256" key="3">
    <source>
        <dbReference type="ARBA" id="ARBA00022737"/>
    </source>
</evidence>
<protein>
    <submittedName>
        <fullName evidence="7">Uncharacterized protein AlNc14C3G388</fullName>
    </submittedName>
</protein>
<dbReference type="InterPro" id="IPR051982">
    <property type="entry name" value="CiliaryAsmbly_MitoImport"/>
</dbReference>
<evidence type="ECO:0000256" key="2">
    <source>
        <dbReference type="ARBA" id="ARBA00022490"/>
    </source>
</evidence>
<gene>
    <name evidence="7" type="primary">AlNc14C3G388</name>
    <name evidence="7" type="ORF">ALNC14_004230</name>
</gene>
<dbReference type="AlphaFoldDB" id="F0VZQ9"/>
<dbReference type="GO" id="GO:0031072">
    <property type="term" value="F:heat shock protein binding"/>
    <property type="evidence" value="ECO:0007669"/>
    <property type="project" value="TreeGrafter"/>
</dbReference>
<dbReference type="Gene3D" id="1.25.40.10">
    <property type="entry name" value="Tetratricopeptide repeat domain"/>
    <property type="match status" value="1"/>
</dbReference>
<dbReference type="GO" id="GO:0005739">
    <property type="term" value="C:mitochondrion"/>
    <property type="evidence" value="ECO:0007669"/>
    <property type="project" value="TreeGrafter"/>
</dbReference>
<dbReference type="EMBL" id="FR824048">
    <property type="protein sequence ID" value="CCA14280.1"/>
    <property type="molecule type" value="Genomic_DNA"/>
</dbReference>